<dbReference type="InterPro" id="IPR050109">
    <property type="entry name" value="HTH-type_TetR-like_transc_reg"/>
</dbReference>
<dbReference type="EMBL" id="FQXV01000004">
    <property type="protein sequence ID" value="SHH94574.1"/>
    <property type="molecule type" value="Genomic_DNA"/>
</dbReference>
<organism evidence="4 5">
    <name type="scientific">Sporobacter termitidis DSM 10068</name>
    <dbReference type="NCBI Taxonomy" id="1123282"/>
    <lineage>
        <taxon>Bacteria</taxon>
        <taxon>Bacillati</taxon>
        <taxon>Bacillota</taxon>
        <taxon>Clostridia</taxon>
        <taxon>Eubacteriales</taxon>
        <taxon>Oscillospiraceae</taxon>
        <taxon>Sporobacter</taxon>
    </lineage>
</organism>
<evidence type="ECO:0000313" key="5">
    <source>
        <dbReference type="Proteomes" id="UP000183995"/>
    </source>
</evidence>
<dbReference type="AlphaFoldDB" id="A0A1M5X4Z2"/>
<evidence type="ECO:0000256" key="1">
    <source>
        <dbReference type="ARBA" id="ARBA00023125"/>
    </source>
</evidence>
<dbReference type="RefSeq" id="WP_073077459.1">
    <property type="nucleotide sequence ID" value="NZ_FQXV01000004.1"/>
</dbReference>
<protein>
    <submittedName>
        <fullName evidence="4">Transcriptional regulator, TetR family</fullName>
    </submittedName>
</protein>
<dbReference type="PROSITE" id="PS50977">
    <property type="entry name" value="HTH_TETR_2"/>
    <property type="match status" value="1"/>
</dbReference>
<dbReference type="Gene3D" id="1.10.357.10">
    <property type="entry name" value="Tetracycline Repressor, domain 2"/>
    <property type="match status" value="1"/>
</dbReference>
<dbReference type="InterPro" id="IPR001647">
    <property type="entry name" value="HTH_TetR"/>
</dbReference>
<dbReference type="Proteomes" id="UP000183995">
    <property type="component" value="Unassembled WGS sequence"/>
</dbReference>
<dbReference type="SUPFAM" id="SSF46689">
    <property type="entry name" value="Homeodomain-like"/>
    <property type="match status" value="1"/>
</dbReference>
<reference evidence="4 5" key="1">
    <citation type="submission" date="2016-11" db="EMBL/GenBank/DDBJ databases">
        <authorList>
            <person name="Jaros S."/>
            <person name="Januszkiewicz K."/>
            <person name="Wedrychowicz H."/>
        </authorList>
    </citation>
    <scope>NUCLEOTIDE SEQUENCE [LARGE SCALE GENOMIC DNA]</scope>
    <source>
        <strain evidence="4 5">DSM 10068</strain>
    </source>
</reference>
<dbReference type="GO" id="GO:0003677">
    <property type="term" value="F:DNA binding"/>
    <property type="evidence" value="ECO:0007669"/>
    <property type="project" value="UniProtKB-UniRule"/>
</dbReference>
<evidence type="ECO:0000259" key="3">
    <source>
        <dbReference type="PROSITE" id="PS50977"/>
    </source>
</evidence>
<dbReference type="PRINTS" id="PR00455">
    <property type="entry name" value="HTHTETR"/>
</dbReference>
<evidence type="ECO:0000313" key="4">
    <source>
        <dbReference type="EMBL" id="SHH94574.1"/>
    </source>
</evidence>
<dbReference type="GO" id="GO:0006355">
    <property type="term" value="P:regulation of DNA-templated transcription"/>
    <property type="evidence" value="ECO:0007669"/>
    <property type="project" value="UniProtKB-ARBA"/>
</dbReference>
<dbReference type="OrthoDB" id="9780824at2"/>
<feature type="DNA-binding region" description="H-T-H motif" evidence="2">
    <location>
        <begin position="26"/>
        <end position="45"/>
    </location>
</feature>
<name>A0A1M5X4Z2_9FIRM</name>
<dbReference type="PANTHER" id="PTHR30328:SF54">
    <property type="entry name" value="HTH-TYPE TRANSCRIPTIONAL REPRESSOR SCO4008"/>
    <property type="match status" value="1"/>
</dbReference>
<keyword evidence="5" id="KW-1185">Reference proteome</keyword>
<dbReference type="InterPro" id="IPR009057">
    <property type="entry name" value="Homeodomain-like_sf"/>
</dbReference>
<dbReference type="PANTHER" id="PTHR30328">
    <property type="entry name" value="TRANSCRIPTIONAL REPRESSOR"/>
    <property type="match status" value="1"/>
</dbReference>
<keyword evidence="1 2" id="KW-0238">DNA-binding</keyword>
<sequence>MESDLRARIKEVAVDHFNREGYHGATIRNIAKDVGCSLPMVYYYFNSKKELFHEIIKQDYFEILDRHSRQVQNKDIVEFYTQYVYTLNHLDSYDKKVYRLGVKVSLSFDGDEELSEVMDEWEKSQIPWHFQHVMPHLSDVGNWIVIIRTLIHLLDNLIETIVVKDRYLSEEAIREDIRIVLDKAR</sequence>
<gene>
    <name evidence="4" type="ORF">SAMN02745823_01588</name>
</gene>
<accession>A0A1M5X4Z2</accession>
<dbReference type="STRING" id="1123282.SAMN02745823_01588"/>
<evidence type="ECO:0000256" key="2">
    <source>
        <dbReference type="PROSITE-ProRule" id="PRU00335"/>
    </source>
</evidence>
<feature type="domain" description="HTH tetR-type" evidence="3">
    <location>
        <begin position="3"/>
        <end position="63"/>
    </location>
</feature>
<dbReference type="Pfam" id="PF00440">
    <property type="entry name" value="TetR_N"/>
    <property type="match status" value="1"/>
</dbReference>
<proteinExistence type="predicted"/>